<keyword evidence="6" id="KW-0597">Phosphoprotein</keyword>
<keyword evidence="7 13" id="KW-0812">Transmembrane</keyword>
<dbReference type="Proteomes" id="UP001177744">
    <property type="component" value="Unassembled WGS sequence"/>
</dbReference>
<dbReference type="AlphaFoldDB" id="A0AA40LUL9"/>
<comment type="subunit">
    <text evidence="4">Heterotetramer of TRAP-alpha, TRAP-beta, TRAP-delta and TRAP-gamma.</text>
</comment>
<gene>
    <name evidence="14" type="ORF">QTO34_014769</name>
</gene>
<comment type="caution">
    <text evidence="14">The sequence shown here is derived from an EMBL/GenBank/DDBJ whole genome shotgun (WGS) entry which is preliminary data.</text>
</comment>
<feature type="transmembrane region" description="Helical" evidence="13">
    <location>
        <begin position="246"/>
        <end position="265"/>
    </location>
</feature>
<evidence type="ECO:0000256" key="12">
    <source>
        <dbReference type="ARBA" id="ARBA00030917"/>
    </source>
</evidence>
<evidence type="ECO:0000256" key="7">
    <source>
        <dbReference type="ARBA" id="ARBA00022692"/>
    </source>
</evidence>
<dbReference type="InterPro" id="IPR009779">
    <property type="entry name" value="SSR3"/>
</dbReference>
<protein>
    <recommendedName>
        <fullName evidence="5">Translocon-associated protein subunit gamma</fullName>
    </recommendedName>
    <alternativeName>
        <fullName evidence="12">Signal sequence receptor subunit gamma</fullName>
    </alternativeName>
</protein>
<dbReference type="PANTHER" id="PTHR13399">
    <property type="entry name" value="TRANSLOCON-ASSOCIATED PROTEIN TRAP , GAMMA SUBUNIT"/>
    <property type="match status" value="1"/>
</dbReference>
<keyword evidence="11 13" id="KW-0472">Membrane</keyword>
<evidence type="ECO:0000256" key="10">
    <source>
        <dbReference type="ARBA" id="ARBA00022990"/>
    </source>
</evidence>
<evidence type="ECO:0000256" key="6">
    <source>
        <dbReference type="ARBA" id="ARBA00022553"/>
    </source>
</evidence>
<evidence type="ECO:0000256" key="9">
    <source>
        <dbReference type="ARBA" id="ARBA00022989"/>
    </source>
</evidence>
<comment type="similarity">
    <text evidence="3">Belongs to the TRAP-gamma family.</text>
</comment>
<accession>A0AA40LUL9</accession>
<evidence type="ECO:0000256" key="5">
    <source>
        <dbReference type="ARBA" id="ARBA00022231"/>
    </source>
</evidence>
<evidence type="ECO:0000256" key="13">
    <source>
        <dbReference type="SAM" id="Phobius"/>
    </source>
</evidence>
<evidence type="ECO:0000256" key="2">
    <source>
        <dbReference type="ARBA" id="ARBA00004477"/>
    </source>
</evidence>
<evidence type="ECO:0000256" key="8">
    <source>
        <dbReference type="ARBA" id="ARBA00022824"/>
    </source>
</evidence>
<proteinExistence type="inferred from homology"/>
<keyword evidence="15" id="KW-1185">Reference proteome</keyword>
<evidence type="ECO:0000256" key="4">
    <source>
        <dbReference type="ARBA" id="ARBA00011819"/>
    </source>
</evidence>
<feature type="transmembrane region" description="Helical" evidence="13">
    <location>
        <begin position="127"/>
        <end position="145"/>
    </location>
</feature>
<keyword evidence="8" id="KW-0256">Endoplasmic reticulum</keyword>
<dbReference type="GO" id="GO:0005789">
    <property type="term" value="C:endoplasmic reticulum membrane"/>
    <property type="evidence" value="ECO:0007669"/>
    <property type="project" value="UniProtKB-SubCell"/>
</dbReference>
<dbReference type="EMBL" id="JAULJE010000004">
    <property type="protein sequence ID" value="KAK1344204.1"/>
    <property type="molecule type" value="Genomic_DNA"/>
</dbReference>
<reference evidence="14" key="1">
    <citation type="submission" date="2023-06" db="EMBL/GenBank/DDBJ databases">
        <title>Reference genome for the Northern bat (Eptesicus nilssonii), a most northern bat species.</title>
        <authorList>
            <person name="Laine V.N."/>
            <person name="Pulliainen A.T."/>
            <person name="Lilley T.M."/>
        </authorList>
    </citation>
    <scope>NUCLEOTIDE SEQUENCE</scope>
    <source>
        <strain evidence="14">BLF_Eptnil</strain>
        <tissue evidence="14">Kidney</tissue>
    </source>
</reference>
<dbReference type="GO" id="GO:0006614">
    <property type="term" value="P:SRP-dependent cotranslational protein targeting to membrane"/>
    <property type="evidence" value="ECO:0007669"/>
    <property type="project" value="InterPro"/>
</dbReference>
<evidence type="ECO:0000256" key="11">
    <source>
        <dbReference type="ARBA" id="ARBA00023136"/>
    </source>
</evidence>
<evidence type="ECO:0000313" key="14">
    <source>
        <dbReference type="EMBL" id="KAK1344204.1"/>
    </source>
</evidence>
<evidence type="ECO:0000256" key="3">
    <source>
        <dbReference type="ARBA" id="ARBA00007990"/>
    </source>
</evidence>
<comment type="function">
    <text evidence="1">TRAP proteins are part of a complex whose function is to bind calcium to the ER membrane and thereby regulate the retention of ER resident proteins.</text>
</comment>
<keyword evidence="10" id="KW-0007">Acetylation</keyword>
<evidence type="ECO:0000313" key="15">
    <source>
        <dbReference type="Proteomes" id="UP001177744"/>
    </source>
</evidence>
<name>A0AA40LUL9_CNENI</name>
<dbReference type="PANTHER" id="PTHR13399:SF3">
    <property type="entry name" value="TRANSLOCON-ASSOCIATED PROTEIN SUBUNIT GAMMA"/>
    <property type="match status" value="1"/>
</dbReference>
<keyword evidence="9 13" id="KW-1133">Transmembrane helix</keyword>
<sequence length="277" mass="31607">MAPKGASKQQSEEDLLLQDFSRNLSAKSSALFFGNAFIVSAIPICERRERAGGRAGEAAGGPGWAETWQGPADGEGALAPRPPLCPARRELGESQEARNLRWKVMFFECSEWGLYWRIWHMDLIQSAVLYSVMTLVSTYLVAFAYKNVKFVLKHNLFSGNVKYYTVANTKSEYGVFLREECPLLEHVETFFFSFQSSTEEGRCVSKEVTRKLSEADNRKMSRKEKDERILWKKNEVADYEATTFSIFYNNTLFLVLVIVASFFILKNFNPTVYPFKG</sequence>
<dbReference type="Pfam" id="PF07074">
    <property type="entry name" value="TRAP-gamma"/>
    <property type="match status" value="3"/>
</dbReference>
<evidence type="ECO:0000256" key="1">
    <source>
        <dbReference type="ARBA" id="ARBA00002838"/>
    </source>
</evidence>
<organism evidence="14 15">
    <name type="scientific">Cnephaeus nilssonii</name>
    <name type="common">Northern bat</name>
    <name type="synonym">Eptesicus nilssonii</name>
    <dbReference type="NCBI Taxonomy" id="3371016"/>
    <lineage>
        <taxon>Eukaryota</taxon>
        <taxon>Metazoa</taxon>
        <taxon>Chordata</taxon>
        <taxon>Craniata</taxon>
        <taxon>Vertebrata</taxon>
        <taxon>Euteleostomi</taxon>
        <taxon>Mammalia</taxon>
        <taxon>Eutheria</taxon>
        <taxon>Laurasiatheria</taxon>
        <taxon>Chiroptera</taxon>
        <taxon>Yangochiroptera</taxon>
        <taxon>Vespertilionidae</taxon>
        <taxon>Cnephaeus</taxon>
    </lineage>
</organism>
<comment type="subcellular location">
    <subcellularLocation>
        <location evidence="2">Endoplasmic reticulum membrane</location>
        <topology evidence="2">Multi-pass membrane protein</topology>
    </subcellularLocation>
</comment>